<comment type="caution">
    <text evidence="2">The sequence shown here is derived from an EMBL/GenBank/DDBJ whole genome shotgun (WGS) entry which is preliminary data.</text>
</comment>
<dbReference type="RefSeq" id="WP_238272623.1">
    <property type="nucleotide sequence ID" value="NZ_BPQG01000053.1"/>
</dbReference>
<gene>
    <name evidence="2" type="ORF">AFCDBAGC_3509</name>
</gene>
<reference evidence="2 3" key="1">
    <citation type="journal article" date="2021" name="Front. Microbiol.">
        <title>Comprehensive Comparative Genomics and Phenotyping of Methylobacterium Species.</title>
        <authorList>
            <person name="Alessa O."/>
            <person name="Ogura Y."/>
            <person name="Fujitani Y."/>
            <person name="Takami H."/>
            <person name="Hayashi T."/>
            <person name="Sahin N."/>
            <person name="Tani A."/>
        </authorList>
    </citation>
    <scope>NUCLEOTIDE SEQUENCE [LARGE SCALE GENOMIC DNA]</scope>
    <source>
        <strain evidence="2 3">DSM 23679</strain>
    </source>
</reference>
<dbReference type="PANTHER" id="PTHR38595">
    <property type="entry name" value="CYTOPLASMIC PROTEIN-RELATED"/>
    <property type="match status" value="1"/>
</dbReference>
<name>A0ABQ4QL54_9HYPH</name>
<accession>A0ABQ4QL54</accession>
<evidence type="ECO:0000259" key="1">
    <source>
        <dbReference type="Pfam" id="PF04965"/>
    </source>
</evidence>
<keyword evidence="3" id="KW-1185">Reference proteome</keyword>
<dbReference type="Proteomes" id="UP001055117">
    <property type="component" value="Unassembled WGS sequence"/>
</dbReference>
<sequence length="177" mass="19620">MTTRVRIPVAQAFRRAFEERDRGMSAKAPDPGTEGVVSGRLSLGRASISERDLHGVVATELSGLMNTVNFAAGTDLSEYPEVRASILNFGFPDMVHRTIGEGGVDDIGDELAWVLATFEPRLVRESIRVTRDRRVDPDSLKLRFVVAADLDSEPLKLQVQFLADLERDTGKIVIQRR</sequence>
<protein>
    <recommendedName>
        <fullName evidence="1">IraD/Gp25-like domain-containing protein</fullName>
    </recommendedName>
</protein>
<dbReference type="InterPro" id="IPR007048">
    <property type="entry name" value="IraD/Gp25-like"/>
</dbReference>
<dbReference type="Pfam" id="PF04965">
    <property type="entry name" value="GPW_gp25"/>
    <property type="match status" value="1"/>
</dbReference>
<dbReference type="EMBL" id="BPQG01000053">
    <property type="protein sequence ID" value="GJD45635.1"/>
    <property type="molecule type" value="Genomic_DNA"/>
</dbReference>
<dbReference type="InterPro" id="IPR053176">
    <property type="entry name" value="T6SS_TssE1-like"/>
</dbReference>
<evidence type="ECO:0000313" key="3">
    <source>
        <dbReference type="Proteomes" id="UP001055117"/>
    </source>
</evidence>
<feature type="domain" description="IraD/Gp25-like" evidence="1">
    <location>
        <begin position="53"/>
        <end position="154"/>
    </location>
</feature>
<evidence type="ECO:0000313" key="2">
    <source>
        <dbReference type="EMBL" id="GJD45635.1"/>
    </source>
</evidence>
<dbReference type="SUPFAM" id="SSF160719">
    <property type="entry name" value="gpW/gp25-like"/>
    <property type="match status" value="1"/>
</dbReference>
<dbReference type="PANTHER" id="PTHR38595:SF1">
    <property type="entry name" value="TYPE VI SECRETION SYSTEM COMPONENT TSSE1"/>
    <property type="match status" value="1"/>
</dbReference>
<proteinExistence type="predicted"/>
<organism evidence="2 3">
    <name type="scientific">Methylobacterium cerastii</name>
    <dbReference type="NCBI Taxonomy" id="932741"/>
    <lineage>
        <taxon>Bacteria</taxon>
        <taxon>Pseudomonadati</taxon>
        <taxon>Pseudomonadota</taxon>
        <taxon>Alphaproteobacteria</taxon>
        <taxon>Hyphomicrobiales</taxon>
        <taxon>Methylobacteriaceae</taxon>
        <taxon>Methylobacterium</taxon>
    </lineage>
</organism>